<dbReference type="Gene3D" id="3.40.50.1820">
    <property type="entry name" value="alpha/beta hydrolase"/>
    <property type="match status" value="1"/>
</dbReference>
<keyword evidence="5" id="KW-0732">Signal</keyword>
<evidence type="ECO:0000256" key="6">
    <source>
        <dbReference type="ARBA" id="ARBA00022801"/>
    </source>
</evidence>
<keyword evidence="11" id="KW-1185">Reference proteome</keyword>
<dbReference type="InterPro" id="IPR029058">
    <property type="entry name" value="AB_hydrolase_fold"/>
</dbReference>
<protein>
    <submittedName>
        <fullName evidence="10">Por secretion system C-terminal sorting domain-containing protein</fullName>
    </submittedName>
</protein>
<evidence type="ECO:0000313" key="11">
    <source>
        <dbReference type="Proteomes" id="UP000184275"/>
    </source>
</evidence>
<dbReference type="AlphaFoldDB" id="A0A1M6PKS4"/>
<reference evidence="11" key="1">
    <citation type="submission" date="2016-11" db="EMBL/GenBank/DDBJ databases">
        <authorList>
            <person name="Varghese N."/>
            <person name="Submissions S."/>
        </authorList>
    </citation>
    <scope>NUCLEOTIDE SEQUENCE [LARGE SCALE GENOMIC DNA]</scope>
    <source>
        <strain evidence="11">UWOS</strain>
    </source>
</reference>
<dbReference type="NCBIfam" id="TIGR04183">
    <property type="entry name" value="Por_Secre_tail"/>
    <property type="match status" value="1"/>
</dbReference>
<gene>
    <name evidence="10" type="ORF">SAMN05720469_10121</name>
</gene>
<dbReference type="GO" id="GO:0045493">
    <property type="term" value="P:xylan catabolic process"/>
    <property type="evidence" value="ECO:0007669"/>
    <property type="project" value="UniProtKB-KW"/>
</dbReference>
<comment type="similarity">
    <text evidence="2">Belongs to the faeC family.</text>
</comment>
<dbReference type="PANTHER" id="PTHR38050">
    <property type="match status" value="1"/>
</dbReference>
<keyword evidence="7" id="KW-0119">Carbohydrate metabolism</keyword>
<dbReference type="Proteomes" id="UP000184275">
    <property type="component" value="Unassembled WGS sequence"/>
</dbReference>
<organism evidence="10 11">
    <name type="scientific">Fibrobacter intestinalis</name>
    <dbReference type="NCBI Taxonomy" id="28122"/>
    <lineage>
        <taxon>Bacteria</taxon>
        <taxon>Pseudomonadati</taxon>
        <taxon>Fibrobacterota</taxon>
        <taxon>Fibrobacteria</taxon>
        <taxon>Fibrobacterales</taxon>
        <taxon>Fibrobacteraceae</taxon>
        <taxon>Fibrobacter</taxon>
    </lineage>
</organism>
<dbReference type="GO" id="GO:0005576">
    <property type="term" value="C:extracellular region"/>
    <property type="evidence" value="ECO:0007669"/>
    <property type="project" value="UniProtKB-SubCell"/>
</dbReference>
<evidence type="ECO:0000256" key="8">
    <source>
        <dbReference type="ARBA" id="ARBA00023326"/>
    </source>
</evidence>
<dbReference type="InterPro" id="IPR026444">
    <property type="entry name" value="Secre_tail"/>
</dbReference>
<dbReference type="SUPFAM" id="SSF49464">
    <property type="entry name" value="Carboxypeptidase regulatory domain-like"/>
    <property type="match status" value="1"/>
</dbReference>
<name>A0A1M6PKS4_9BACT</name>
<dbReference type="RefSeq" id="WP_073301580.1">
    <property type="nucleotide sequence ID" value="NZ_FRAW01000001.1"/>
</dbReference>
<comment type="subcellular location">
    <subcellularLocation>
        <location evidence="1">Secreted</location>
    </subcellularLocation>
</comment>
<evidence type="ECO:0000256" key="7">
    <source>
        <dbReference type="ARBA" id="ARBA00023277"/>
    </source>
</evidence>
<dbReference type="GO" id="GO:0030600">
    <property type="term" value="F:feruloyl esterase activity"/>
    <property type="evidence" value="ECO:0007669"/>
    <property type="project" value="InterPro"/>
</dbReference>
<evidence type="ECO:0000256" key="4">
    <source>
        <dbReference type="ARBA" id="ARBA00022651"/>
    </source>
</evidence>
<comment type="function">
    <text evidence="9">Involved in degradation of plant cell walls. Hydrolyzes the feruloyl-arabinose ester bond in arabinoxylans, and the feruloyl-galactose ester bond in pectin. Active against paranitrophenyl-acetate, methyl ferulate and wheat arabinoxylan.</text>
</comment>
<evidence type="ECO:0000256" key="9">
    <source>
        <dbReference type="ARBA" id="ARBA00025250"/>
    </source>
</evidence>
<keyword evidence="4" id="KW-0858">Xylan degradation</keyword>
<dbReference type="SUPFAM" id="SSF53474">
    <property type="entry name" value="alpha/beta-Hydrolases"/>
    <property type="match status" value="1"/>
</dbReference>
<evidence type="ECO:0000256" key="5">
    <source>
        <dbReference type="ARBA" id="ARBA00022729"/>
    </source>
</evidence>
<keyword evidence="8" id="KW-0624">Polysaccharide degradation</keyword>
<evidence type="ECO:0000313" key="10">
    <source>
        <dbReference type="EMBL" id="SHK08596.1"/>
    </source>
</evidence>
<dbReference type="EMBL" id="FRAW01000001">
    <property type="protein sequence ID" value="SHK08596.1"/>
    <property type="molecule type" value="Genomic_DNA"/>
</dbReference>
<dbReference type="PANTHER" id="PTHR38050:SF1">
    <property type="entry name" value="FERULOYL ESTERASE C"/>
    <property type="match status" value="1"/>
</dbReference>
<keyword evidence="3" id="KW-0964">Secreted</keyword>
<dbReference type="InterPro" id="IPR043595">
    <property type="entry name" value="FaeB/C/D"/>
</dbReference>
<proteinExistence type="inferred from homology"/>
<evidence type="ECO:0000256" key="1">
    <source>
        <dbReference type="ARBA" id="ARBA00004613"/>
    </source>
</evidence>
<dbReference type="InterPro" id="IPR008969">
    <property type="entry name" value="CarboxyPept-like_regulatory"/>
</dbReference>
<evidence type="ECO:0000256" key="2">
    <source>
        <dbReference type="ARBA" id="ARBA00010278"/>
    </source>
</evidence>
<sequence>MGEGYLALFTTAVFTAFCSMSFAYTLTGTVSDTGGGAVKGADVVLLSKGKFTTTDSMGKFIFQEDDPAGILPSQSLGSFSLNNGVLHFSQNGSIPTQVKIFDLMGNQIFTTLLQGSGIVDLNSFIETQGVYLAHIKMGSAQESFRFTSRKNHSGSVFYKKQRILFKTQGETETLQISAEGFDTLKVFLSNLDTALNLTLNKSSSVEPQYSFGWGLKNTPVPSKGCGKQSSLQAIQKVENGEKFQINVGGTNRQFFITLPKNYDKTKPYKLLVANHCMGSKAEDFVHHSPDYDHPSPYYGQQNLDAEGNYIFAAPQGDDSGMWTKGQADHEFFGQMLTTIEDNYCIDTSRVFATGFSFGAMFTNSLAQSFQHRLRAVAVYAVADYNIWLPDNAGKPIAWMGIHGKNDQICNYDRAKTSALPRILKNNGPDGTDVSSEKPEEFQGSAGHLCYDFKNVDPRFPVKWCSWNGGHQWTAHDGGNTSVGAGWENTWVPDVVHEFFEQF</sequence>
<evidence type="ECO:0000256" key="3">
    <source>
        <dbReference type="ARBA" id="ARBA00022525"/>
    </source>
</evidence>
<accession>A0A1M6PKS4</accession>
<dbReference type="ESTHER" id="9bact-a0a1m6pks4">
    <property type="family name" value="FaeC"/>
</dbReference>
<keyword evidence="6" id="KW-0378">Hydrolase</keyword>